<dbReference type="KEGG" id="pasa:BAOM_3248"/>
<protein>
    <submittedName>
        <fullName evidence="1">Uncharacterized protein</fullName>
    </submittedName>
</protein>
<name>A0A3Q9RNX9_9BACI</name>
<accession>A0A3Q9RNX9</accession>
<dbReference type="AlphaFoldDB" id="A0A3Q9RNX9"/>
<evidence type="ECO:0000313" key="2">
    <source>
        <dbReference type="Proteomes" id="UP000283095"/>
    </source>
</evidence>
<sequence>MKKEMDAEFIERLSKIATEVEARVEKFNKDIDDQNIMYVLVKAHLYIEYELELILLEYVEKPEYLKIPKMTFAQKENLVFALGIVPDAEKKSLNNFNKIRNKLAHNLDYKFNEEILEKNIIGQFSSKTRTDYEKNLGFYCGKYGDGLDGKLRCAISIIWSNLLEIRIIPSDIRSELEI</sequence>
<evidence type="ECO:0000313" key="1">
    <source>
        <dbReference type="EMBL" id="AZV43857.1"/>
    </source>
</evidence>
<dbReference type="Gene3D" id="1.20.120.330">
    <property type="entry name" value="Nucleotidyltransferases domain 2"/>
    <property type="match status" value="1"/>
</dbReference>
<dbReference type="SUPFAM" id="SSF158668">
    <property type="entry name" value="MtlR-like"/>
    <property type="match status" value="1"/>
</dbReference>
<dbReference type="InterPro" id="IPR038026">
    <property type="entry name" value="MtlR-like_sf"/>
</dbReference>
<dbReference type="OrthoDB" id="8303898at2"/>
<proteinExistence type="predicted"/>
<organism evidence="1 2">
    <name type="scientific">Peribacillus asahii</name>
    <dbReference type="NCBI Taxonomy" id="228899"/>
    <lineage>
        <taxon>Bacteria</taxon>
        <taxon>Bacillati</taxon>
        <taxon>Bacillota</taxon>
        <taxon>Bacilli</taxon>
        <taxon>Bacillales</taxon>
        <taxon>Bacillaceae</taxon>
        <taxon>Peribacillus</taxon>
    </lineage>
</organism>
<dbReference type="Proteomes" id="UP000283095">
    <property type="component" value="Chromosome"/>
</dbReference>
<dbReference type="RefSeq" id="WP_127760960.1">
    <property type="nucleotide sequence ID" value="NZ_CP026095.1"/>
</dbReference>
<reference evidence="1 2" key="1">
    <citation type="submission" date="2018-01" db="EMBL/GenBank/DDBJ databases">
        <title>Bacillus asahii Genome sequencing and assembly.</title>
        <authorList>
            <person name="Jiang H."/>
            <person name="Feng Y."/>
            <person name="Zhao F."/>
            <person name="Lin X."/>
        </authorList>
    </citation>
    <scope>NUCLEOTIDE SEQUENCE [LARGE SCALE GENOMIC DNA]</scope>
    <source>
        <strain evidence="1 2">OM18</strain>
    </source>
</reference>
<gene>
    <name evidence="1" type="ORF">BAOM_3248</name>
</gene>
<dbReference type="EMBL" id="CP026095">
    <property type="protein sequence ID" value="AZV43857.1"/>
    <property type="molecule type" value="Genomic_DNA"/>
</dbReference>